<evidence type="ECO:0000256" key="1">
    <source>
        <dbReference type="ARBA" id="ARBA00023002"/>
    </source>
</evidence>
<dbReference type="Gene3D" id="2.40.110.10">
    <property type="entry name" value="Butyryl-CoA Dehydrogenase, subunit A, domain 2"/>
    <property type="match status" value="1"/>
</dbReference>
<dbReference type="NCBIfam" id="TIGR04022">
    <property type="entry name" value="sulfur_SfnB"/>
    <property type="match status" value="1"/>
</dbReference>
<dbReference type="SUPFAM" id="SSF47203">
    <property type="entry name" value="Acyl-CoA dehydrogenase C-terminal domain-like"/>
    <property type="match status" value="1"/>
</dbReference>
<dbReference type="Pfam" id="PF08028">
    <property type="entry name" value="Acyl-CoA_dh_2"/>
    <property type="match status" value="1"/>
</dbReference>
<dbReference type="InterPro" id="IPR050741">
    <property type="entry name" value="Acyl-CoA_dehydrogenase"/>
</dbReference>
<feature type="domain" description="Acyl-CoA dehydrogenase C-terminal" evidence="4">
    <location>
        <begin position="248"/>
        <end position="381"/>
    </location>
</feature>
<dbReference type="InterPro" id="IPR013107">
    <property type="entry name" value="Acyl-CoA_DH_C"/>
</dbReference>
<dbReference type="PIRSF" id="PIRSF016578">
    <property type="entry name" value="HsaA"/>
    <property type="match status" value="1"/>
</dbReference>
<dbReference type="PANTHER" id="PTHR48083">
    <property type="entry name" value="MEDIUM-CHAIN SPECIFIC ACYL-COA DEHYDROGENASE, MITOCHONDRIAL-RELATED"/>
    <property type="match status" value="1"/>
</dbReference>
<dbReference type="InterPro" id="IPR037069">
    <property type="entry name" value="AcylCoA_DH/ox_N_sf"/>
</dbReference>
<dbReference type="Proteomes" id="UP000533306">
    <property type="component" value="Unassembled WGS sequence"/>
</dbReference>
<accession>A0A7W9VVH4</accession>
<comment type="similarity">
    <text evidence="2">Belongs to the HpaH/HsaA monooxygenase family.</text>
</comment>
<dbReference type="GO" id="GO:0050660">
    <property type="term" value="F:flavin adenine dinucleotide binding"/>
    <property type="evidence" value="ECO:0007669"/>
    <property type="project" value="InterPro"/>
</dbReference>
<dbReference type="RefSeq" id="WP_183832041.1">
    <property type="nucleotide sequence ID" value="NZ_JACHEU010000003.1"/>
</dbReference>
<evidence type="ECO:0000256" key="2">
    <source>
        <dbReference type="ARBA" id="ARBA00049661"/>
    </source>
</evidence>
<dbReference type="InterPro" id="IPR013786">
    <property type="entry name" value="AcylCoA_DH/ox_N"/>
</dbReference>
<keyword evidence="6" id="KW-1185">Reference proteome</keyword>
<dbReference type="Pfam" id="PF02771">
    <property type="entry name" value="Acyl-CoA_dh_N"/>
    <property type="match status" value="1"/>
</dbReference>
<dbReference type="GO" id="GO:0005737">
    <property type="term" value="C:cytoplasm"/>
    <property type="evidence" value="ECO:0007669"/>
    <property type="project" value="TreeGrafter"/>
</dbReference>
<protein>
    <submittedName>
        <fullName evidence="5">SfnB family sulfur acquisition oxidoreductase</fullName>
    </submittedName>
</protein>
<dbReference type="SUPFAM" id="SSF56645">
    <property type="entry name" value="Acyl-CoA dehydrogenase NM domain-like"/>
    <property type="match status" value="1"/>
</dbReference>
<dbReference type="GO" id="GO:0033539">
    <property type="term" value="P:fatty acid beta-oxidation using acyl-CoA dehydrogenase"/>
    <property type="evidence" value="ECO:0007669"/>
    <property type="project" value="TreeGrafter"/>
</dbReference>
<proteinExistence type="inferred from homology"/>
<name>A0A7W9VVH4_9HYPH</name>
<comment type="caution">
    <text evidence="5">The sequence shown here is derived from an EMBL/GenBank/DDBJ whole genome shotgun (WGS) entry which is preliminary data.</text>
</comment>
<evidence type="ECO:0000259" key="4">
    <source>
        <dbReference type="Pfam" id="PF08028"/>
    </source>
</evidence>
<dbReference type="InterPro" id="IPR009100">
    <property type="entry name" value="AcylCoA_DH/oxidase_NM_dom_sf"/>
</dbReference>
<dbReference type="Gene3D" id="1.20.140.10">
    <property type="entry name" value="Butyryl-CoA Dehydrogenase, subunit A, domain 3"/>
    <property type="match status" value="1"/>
</dbReference>
<dbReference type="PANTHER" id="PTHR48083:SF19">
    <property type="entry name" value="FLAVIN-DEPENDENT MONOOXYGENASE, OXYGENASE SUBUNIT HSAA"/>
    <property type="match status" value="1"/>
</dbReference>
<evidence type="ECO:0000259" key="3">
    <source>
        <dbReference type="Pfam" id="PF02771"/>
    </source>
</evidence>
<dbReference type="Gene3D" id="1.10.540.10">
    <property type="entry name" value="Acyl-CoA dehydrogenase/oxidase, N-terminal domain"/>
    <property type="match status" value="1"/>
</dbReference>
<gene>
    <name evidence="5" type="ORF">HNR59_003243</name>
</gene>
<dbReference type="GO" id="GO:0016712">
    <property type="term" value="F:oxidoreductase activity, acting on paired donors, with incorporation or reduction of molecular oxygen, reduced flavin or flavoprotein as one donor, and incorporation of one atom of oxygen"/>
    <property type="evidence" value="ECO:0007669"/>
    <property type="project" value="TreeGrafter"/>
</dbReference>
<feature type="domain" description="Acyl-CoA dehydrogenase/oxidase N-terminal" evidence="3">
    <location>
        <begin position="34"/>
        <end position="129"/>
    </location>
</feature>
<organism evidence="5 6">
    <name type="scientific">Aquamicrobium lusatiense</name>
    <dbReference type="NCBI Taxonomy" id="89772"/>
    <lineage>
        <taxon>Bacteria</taxon>
        <taxon>Pseudomonadati</taxon>
        <taxon>Pseudomonadota</taxon>
        <taxon>Alphaproteobacteria</taxon>
        <taxon>Hyphomicrobiales</taxon>
        <taxon>Phyllobacteriaceae</taxon>
        <taxon>Aquamicrobium</taxon>
    </lineage>
</organism>
<dbReference type="InterPro" id="IPR023922">
    <property type="entry name" value="S04_starv_induced_SfnB"/>
</dbReference>
<sequence length="406" mass="44875">MTSTTAVRAAAPADTSVHIVRSDAEALEIVTRLAAEFRKGAQARDQNRILPADEIGELTRNGIFGVAVPKDFGGAGVSARTIADIFRILSDADPSIGQIPQNHFCWLPLFSNGTPEQEAFFYGRILAGDRIGNAHSEDTRKRPGDYEHQLTRVPGGWRITGRKYYSTGAIFAQWIPFIGQDEQNNQLMFFVDASSDGVTVVDDWRGMGQRTTASGTTIFDDVFVPDANVFPFASDKPGNRGRMLLASLIHAAIDQGIAEATLADARHYILNHNRPWIDNPYDEHAKEPFVIKEFGELAVTIRTAGLSLRHAADLVDIAHSTRTENDVLEARLAIADARLNCGAAATKVADEFFLLTGARATLDKYGLDRHWRNARTHSLHDPFRWKLYHLGNYHLNGVVPGPRTYI</sequence>
<keyword evidence="1" id="KW-0560">Oxidoreductase</keyword>
<dbReference type="InterPro" id="IPR036250">
    <property type="entry name" value="AcylCo_DH-like_C"/>
</dbReference>
<evidence type="ECO:0000313" key="5">
    <source>
        <dbReference type="EMBL" id="MBB6013849.1"/>
    </source>
</evidence>
<evidence type="ECO:0000313" key="6">
    <source>
        <dbReference type="Proteomes" id="UP000533306"/>
    </source>
</evidence>
<reference evidence="5 6" key="1">
    <citation type="submission" date="2020-08" db="EMBL/GenBank/DDBJ databases">
        <title>Genomic Encyclopedia of Type Strains, Phase IV (KMG-IV): sequencing the most valuable type-strain genomes for metagenomic binning, comparative biology and taxonomic classification.</title>
        <authorList>
            <person name="Goeker M."/>
        </authorList>
    </citation>
    <scope>NUCLEOTIDE SEQUENCE [LARGE SCALE GENOMIC DNA]</scope>
    <source>
        <strain evidence="5 6">DSM 11099</strain>
    </source>
</reference>
<dbReference type="AlphaFoldDB" id="A0A7W9VVH4"/>
<dbReference type="GO" id="GO:0003995">
    <property type="term" value="F:acyl-CoA dehydrogenase activity"/>
    <property type="evidence" value="ECO:0007669"/>
    <property type="project" value="TreeGrafter"/>
</dbReference>
<dbReference type="InterPro" id="IPR046373">
    <property type="entry name" value="Acyl-CoA_Oxase/DH_mid-dom_sf"/>
</dbReference>
<dbReference type="EMBL" id="JACHEU010000003">
    <property type="protein sequence ID" value="MBB6013849.1"/>
    <property type="molecule type" value="Genomic_DNA"/>
</dbReference>